<gene>
    <name evidence="2" type="ORF">DSL99_3345</name>
</gene>
<protein>
    <submittedName>
        <fullName evidence="2">Uncharacterized protein</fullName>
    </submittedName>
</protein>
<feature type="signal peptide" evidence="1">
    <location>
        <begin position="1"/>
        <end position="20"/>
    </location>
</feature>
<dbReference type="Proteomes" id="UP000290608">
    <property type="component" value="Unassembled WGS sequence"/>
</dbReference>
<dbReference type="RefSeq" id="WP_073100335.1">
    <property type="nucleotide sequence ID" value="NZ_QOVL01000020.1"/>
</dbReference>
<dbReference type="STRING" id="1122159.SAMN02745246_03271"/>
<comment type="caution">
    <text evidence="2">The sequence shown here is derived from an EMBL/GenBank/DDBJ whole genome shotgun (WGS) entry which is preliminary data.</text>
</comment>
<proteinExistence type="predicted"/>
<dbReference type="AlphaFoldDB" id="A0A4Q0PG25"/>
<dbReference type="EMBL" id="QOVL01000020">
    <property type="protein sequence ID" value="RXG25940.1"/>
    <property type="molecule type" value="Genomic_DNA"/>
</dbReference>
<evidence type="ECO:0000313" key="3">
    <source>
        <dbReference type="Proteomes" id="UP000290608"/>
    </source>
</evidence>
<accession>A0A4Q0PG25</accession>
<sequence>MQKLFSLLVLGLLLIQCKKANPENTDTEQSQIPIEQNQGIGGGAPSLEDAVSQTIATAHQNDAFLSKETIRFNINLDFGGVNRLDAKVTLLTNSSKIRIDKTDGSSLIYDGESVYLTPKEANSANARFDIFTWAYFFAFPYKLADPGTHLTPLETPELDGSQYESFKLTFESGTGDSPDDWYVGYLNNDHTIHAAGYIVTFGNKPIEKAESSPHAIVYSNYKEINGIPIATTWDFYNWSQSAGLFGEPIGHAILSNLKFTKASDSSFTKPASFLEIE</sequence>
<evidence type="ECO:0000256" key="1">
    <source>
        <dbReference type="SAM" id="SignalP"/>
    </source>
</evidence>
<organism evidence="2 3">
    <name type="scientific">Leeuwenhoekiella marinoflava</name>
    <dbReference type="NCBI Taxonomy" id="988"/>
    <lineage>
        <taxon>Bacteria</taxon>
        <taxon>Pseudomonadati</taxon>
        <taxon>Bacteroidota</taxon>
        <taxon>Flavobacteriia</taxon>
        <taxon>Flavobacteriales</taxon>
        <taxon>Flavobacteriaceae</taxon>
        <taxon>Leeuwenhoekiella</taxon>
    </lineage>
</organism>
<reference evidence="2 3" key="1">
    <citation type="submission" date="2018-07" db="EMBL/GenBank/DDBJ databases">
        <title>Leeuwenhoekiella genomics.</title>
        <authorList>
            <person name="Tahon G."/>
            <person name="Willems A."/>
        </authorList>
    </citation>
    <scope>NUCLEOTIDE SEQUENCE [LARGE SCALE GENOMIC DNA]</scope>
    <source>
        <strain evidence="2 3">LMG 1345</strain>
    </source>
</reference>
<evidence type="ECO:0000313" key="2">
    <source>
        <dbReference type="EMBL" id="RXG25940.1"/>
    </source>
</evidence>
<name>A0A4Q0PG25_9FLAO</name>
<keyword evidence="1" id="KW-0732">Signal</keyword>
<feature type="chain" id="PRO_5020205984" evidence="1">
    <location>
        <begin position="21"/>
        <end position="277"/>
    </location>
</feature>